<evidence type="ECO:0000313" key="4">
    <source>
        <dbReference type="Proteomes" id="UP000007014"/>
    </source>
</evidence>
<dbReference type="Gramene" id="CMG119CT">
    <property type="protein sequence ID" value="CMG119CT"/>
    <property type="gene ID" value="CMG119C"/>
</dbReference>
<dbReference type="KEGG" id="cme:CYME_CMG119C"/>
<dbReference type="PROSITE" id="PS00892">
    <property type="entry name" value="HIT_1"/>
    <property type="match status" value="1"/>
</dbReference>
<dbReference type="OrthoDB" id="672793at2759"/>
<name>M1VG73_CYAM1</name>
<dbReference type="PROSITE" id="PS51084">
    <property type="entry name" value="HIT_2"/>
    <property type="match status" value="1"/>
</dbReference>
<dbReference type="Pfam" id="PF01230">
    <property type="entry name" value="HIT"/>
    <property type="match status" value="1"/>
</dbReference>
<feature type="short sequence motif" description="Histidine triad motif" evidence="1">
    <location>
        <begin position="176"/>
        <end position="180"/>
    </location>
</feature>
<dbReference type="Proteomes" id="UP000007014">
    <property type="component" value="Chromosome 7"/>
</dbReference>
<accession>M1VG73</accession>
<evidence type="ECO:0000259" key="2">
    <source>
        <dbReference type="PROSITE" id="PS51084"/>
    </source>
</evidence>
<dbReference type="GO" id="GO:0003824">
    <property type="term" value="F:catalytic activity"/>
    <property type="evidence" value="ECO:0007669"/>
    <property type="project" value="InterPro"/>
</dbReference>
<keyword evidence="4" id="KW-1185">Reference proteome</keyword>
<dbReference type="HOGENOM" id="CLU_1296013_0_0_1"/>
<dbReference type="PANTHER" id="PTHR42997:SF1">
    <property type="entry name" value="AP-4-A PHOSPHORYLASE"/>
    <property type="match status" value="1"/>
</dbReference>
<gene>
    <name evidence="3" type="ORF">CYME_CMG119C</name>
</gene>
<dbReference type="eggNOG" id="KOG3379">
    <property type="taxonomic scope" value="Eukaryota"/>
</dbReference>
<dbReference type="InterPro" id="IPR052908">
    <property type="entry name" value="AP-4-A_phosphorylase"/>
</dbReference>
<evidence type="ECO:0000256" key="1">
    <source>
        <dbReference type="PROSITE-ProRule" id="PRU00464"/>
    </source>
</evidence>
<dbReference type="InterPro" id="IPR036265">
    <property type="entry name" value="HIT-like_sf"/>
</dbReference>
<feature type="domain" description="HIT" evidence="2">
    <location>
        <begin position="45"/>
        <end position="191"/>
    </location>
</feature>
<dbReference type="InterPro" id="IPR019808">
    <property type="entry name" value="Histidine_triad_CS"/>
</dbReference>
<reference evidence="3 4" key="2">
    <citation type="journal article" date="2007" name="BMC Biol.">
        <title>A 100%-complete sequence reveals unusually simple genomic features in the hot-spring red alga Cyanidioschyzon merolae.</title>
        <authorList>
            <person name="Nozaki H."/>
            <person name="Takano H."/>
            <person name="Misumi O."/>
            <person name="Terasawa K."/>
            <person name="Matsuzaki M."/>
            <person name="Maruyama S."/>
            <person name="Nishida K."/>
            <person name="Yagisawa F."/>
            <person name="Yoshida Y."/>
            <person name="Fujiwara T."/>
            <person name="Takio S."/>
            <person name="Tamura K."/>
            <person name="Chung S.J."/>
            <person name="Nakamura S."/>
            <person name="Kuroiwa H."/>
            <person name="Tanaka K."/>
            <person name="Sato N."/>
            <person name="Kuroiwa T."/>
        </authorList>
    </citation>
    <scope>NUCLEOTIDE SEQUENCE [LARGE SCALE GENOMIC DNA]</scope>
    <source>
        <strain evidence="3 4">10D</strain>
    </source>
</reference>
<organism evidence="3 4">
    <name type="scientific">Cyanidioschyzon merolae (strain NIES-3377 / 10D)</name>
    <name type="common">Unicellular red alga</name>
    <dbReference type="NCBI Taxonomy" id="280699"/>
    <lineage>
        <taxon>Eukaryota</taxon>
        <taxon>Rhodophyta</taxon>
        <taxon>Bangiophyceae</taxon>
        <taxon>Cyanidiales</taxon>
        <taxon>Cyanidiaceae</taxon>
        <taxon>Cyanidioschyzon</taxon>
    </lineage>
</organism>
<dbReference type="InterPro" id="IPR011146">
    <property type="entry name" value="HIT-like"/>
</dbReference>
<sequence length="213" mass="24100">MRDRTKPRPLLDENLVHRIRVALQHQADGGDIDLSTEDSYSSSKVDCVFCCLTLENCVALHASARTLTILDRTPVTLGHCLVISRRHVSSMDALTESELAELFTQARHVAQVVLREVYLTRRVSDASRLTFSERMSAREPTEEPVTRVEASVSSQERFGYNIGVNNGRCAGQSVPHVHVHVIPRAPGDGFWCTHRPWGMELAKRRLKMHRHRL</sequence>
<dbReference type="Gene3D" id="3.30.428.10">
    <property type="entry name" value="HIT-like"/>
    <property type="match status" value="1"/>
</dbReference>
<dbReference type="EMBL" id="AP006489">
    <property type="protein sequence ID" value="BAM79633.1"/>
    <property type="molecule type" value="Genomic_DNA"/>
</dbReference>
<dbReference type="SUPFAM" id="SSF54197">
    <property type="entry name" value="HIT-like"/>
    <property type="match status" value="1"/>
</dbReference>
<proteinExistence type="predicted"/>
<dbReference type="STRING" id="280699.M1VG73"/>
<dbReference type="RefSeq" id="XP_005535919.1">
    <property type="nucleotide sequence ID" value="XM_005535862.1"/>
</dbReference>
<dbReference type="OMA" id="NNDGREA"/>
<reference evidence="3 4" key="1">
    <citation type="journal article" date="2004" name="Nature">
        <title>Genome sequence of the ultrasmall unicellular red alga Cyanidioschyzon merolae 10D.</title>
        <authorList>
            <person name="Matsuzaki M."/>
            <person name="Misumi O."/>
            <person name="Shin-i T."/>
            <person name="Maruyama S."/>
            <person name="Takahara M."/>
            <person name="Miyagishima S."/>
            <person name="Mori T."/>
            <person name="Nishida K."/>
            <person name="Yagisawa F."/>
            <person name="Nishida K."/>
            <person name="Yoshida Y."/>
            <person name="Nishimura Y."/>
            <person name="Nakao S."/>
            <person name="Kobayashi T."/>
            <person name="Momoyama Y."/>
            <person name="Higashiyama T."/>
            <person name="Minoda A."/>
            <person name="Sano M."/>
            <person name="Nomoto H."/>
            <person name="Oishi K."/>
            <person name="Hayashi H."/>
            <person name="Ohta F."/>
            <person name="Nishizaka S."/>
            <person name="Haga S."/>
            <person name="Miura S."/>
            <person name="Morishita T."/>
            <person name="Kabeya Y."/>
            <person name="Terasawa K."/>
            <person name="Suzuki Y."/>
            <person name="Ishii Y."/>
            <person name="Asakawa S."/>
            <person name="Takano H."/>
            <person name="Ohta N."/>
            <person name="Kuroiwa H."/>
            <person name="Tanaka K."/>
            <person name="Shimizu N."/>
            <person name="Sugano S."/>
            <person name="Sato N."/>
            <person name="Nozaki H."/>
            <person name="Ogasawara N."/>
            <person name="Kohara Y."/>
            <person name="Kuroiwa T."/>
        </authorList>
    </citation>
    <scope>NUCLEOTIDE SEQUENCE [LARGE SCALE GENOMIC DNA]</scope>
    <source>
        <strain evidence="3 4">10D</strain>
    </source>
</reference>
<dbReference type="PANTHER" id="PTHR42997">
    <property type="entry name" value="HIT FAMILY HYDROLASE"/>
    <property type="match status" value="1"/>
</dbReference>
<evidence type="ECO:0000313" key="3">
    <source>
        <dbReference type="EMBL" id="BAM79633.1"/>
    </source>
</evidence>
<protein>
    <submittedName>
        <fullName evidence="3">Similar to histidine triad protein</fullName>
    </submittedName>
</protein>
<dbReference type="GeneID" id="16993227"/>
<dbReference type="AlphaFoldDB" id="M1VG73"/>